<evidence type="ECO:0000259" key="8">
    <source>
        <dbReference type="PROSITE" id="PS51192"/>
    </source>
</evidence>
<keyword evidence="4" id="KW-0378">Hydrolase</keyword>
<evidence type="ECO:0000256" key="6">
    <source>
        <dbReference type="ARBA" id="ARBA00022840"/>
    </source>
</evidence>
<dbReference type="Proteomes" id="UP001642720">
    <property type="component" value="Unassembled WGS sequence"/>
</dbReference>
<feature type="domain" description="Helicase ATP-binding" evidence="8">
    <location>
        <begin position="486"/>
        <end position="694"/>
    </location>
</feature>
<evidence type="ECO:0000256" key="7">
    <source>
        <dbReference type="SAM" id="MobiDB-lite"/>
    </source>
</evidence>
<dbReference type="RefSeq" id="XP_073559949.1">
    <property type="nucleotide sequence ID" value="XM_073701920.1"/>
</dbReference>
<dbReference type="SUPFAM" id="SSF52540">
    <property type="entry name" value="P-loop containing nucleoside triphosphate hydrolases"/>
    <property type="match status" value="2"/>
</dbReference>
<dbReference type="Pfam" id="PF00176">
    <property type="entry name" value="SNF2-rel_dom"/>
    <property type="match status" value="1"/>
</dbReference>
<evidence type="ECO:0000256" key="3">
    <source>
        <dbReference type="ARBA" id="ARBA00022771"/>
    </source>
</evidence>
<evidence type="ECO:0000256" key="4">
    <source>
        <dbReference type="ARBA" id="ARBA00022801"/>
    </source>
</evidence>
<evidence type="ECO:0000256" key="1">
    <source>
        <dbReference type="ARBA" id="ARBA00022723"/>
    </source>
</evidence>
<evidence type="ECO:0000256" key="5">
    <source>
        <dbReference type="ARBA" id="ARBA00022833"/>
    </source>
</evidence>
<keyword evidence="11" id="KW-1185">Reference proteome</keyword>
<feature type="region of interest" description="Disordered" evidence="7">
    <location>
        <begin position="1"/>
        <end position="47"/>
    </location>
</feature>
<evidence type="ECO:0000313" key="10">
    <source>
        <dbReference type="EMBL" id="TFB03748.1"/>
    </source>
</evidence>
<dbReference type="Gene3D" id="3.40.50.10810">
    <property type="entry name" value="Tandem AAA-ATPase domain"/>
    <property type="match status" value="1"/>
</dbReference>
<feature type="domain" description="Helicase C-terminal" evidence="9">
    <location>
        <begin position="970"/>
        <end position="1132"/>
    </location>
</feature>
<dbReference type="InterPro" id="IPR049730">
    <property type="entry name" value="SNF2/RAD54-like_C"/>
</dbReference>
<sequence>MATNGGPSQPPGPNLNMPWIPASHPHPKRQYQDYNDSNVRQGGPGQSAAMWQHMPNIGQNTDTTSFTALLNGPLDLSATSSPMIASPMMSPPVMSPPVMSPPVEDDQARANQLHQIHNLARQNENAYLQRHAAPSHRPSMPHMLAPTNEAQPLPKRQRVNREGPPRLPLFLREMQADHMKMAAERAAAAAAAANPGSSTVDLTNVNDPPKPVDPKEEEVCYGMIRTRANCTRVPSPKPGVHSMWGPRYHPSIKVILRRVADDDSWRIPVCDHTRAIIGQVDISASRALAPLLDFNIRVRTDCRIPPQPVTPGEEPGQAVSRSYRLDIVLYGPFKYAKNVGAILERNQVPLHQPYIIQKGIKLCNPHTPDYARAMKKQSSRANANREGGLSRSSNFTPRTVEEVRSEVMGVFDSLTRSDELPTMDPPTSIVTPLLTHQKQGLHFMMAREKPRELQLQERGMVSFWRTKPGPNGQTVFHNVITGESQAASPSDTCGGILADMMGLGKTLSILSLVATTMDEARQFQHLSPEQPSAPETRQAKRDLDAAQAPLGLTPLRRNTKSTLIICPLSTITNWEEQIKQHTAPGQLSYHIYHGPNRIKDLERLAQFDIVITTYGSVSNELSSRRKAKTGSFPLEELGWFRIVLDEAHMIREQSTMQFKAIVRLQAQRRWAVTGTPVQNRLDDFAALLSFLRLEPFHQRAKFLRHIVEPFKACNPDIVPKLRILVDTVTLRRLKDKIDLPSREDFIVRLDFSPEERGIYDLFARNAQDRVKALAGNPTSGALGGNTYIHILKAILRLRLLCAHGKDLLNREDLAALRGMSAEMAIDIDEDDENAEGAPLSHQKAHEMFTLMQDTNNDACIQCNKKISQEQNSMDAEKEDDTLGYMTPCFHVVCQSCIRSFKQRAKAALAPGQVAGPCIVCNAHVRFWFVNIRRSDVEGEHDGILKSANKSREAEKDLDKYDGPHTKTKALLEDLLKSKAASDANPQEAPFKSVVFSGWTSHLDLIELALKEANIQFTRLDGSMTRQARTAAMDTFREDRNIHVILVSITAGGLGLNLTAGNNVYVMEPQYNPAAEAQAIDRVHRLGQKRPVRTIRYIMRNSFEEKMLELQDKKVKLASLSMDGQNKALDKAEAARQKLMDLRSLFK</sequence>
<proteinExistence type="predicted"/>
<dbReference type="SMART" id="SM00490">
    <property type="entry name" value="HELICc"/>
    <property type="match status" value="1"/>
</dbReference>
<feature type="region of interest" description="Disordered" evidence="7">
    <location>
        <begin position="374"/>
        <end position="394"/>
    </location>
</feature>
<dbReference type="CDD" id="cd18008">
    <property type="entry name" value="DEXDc_SHPRH-like"/>
    <property type="match status" value="1"/>
</dbReference>
<keyword evidence="1" id="KW-0479">Metal-binding</keyword>
<reference evidence="10 11" key="1">
    <citation type="submission" date="2018-01" db="EMBL/GenBank/DDBJ databases">
        <title>Genome characterization of the sugarcane-associated fungus Trichoderma ghanense CCMA-1212 and their application in lignocelulose bioconversion.</title>
        <authorList>
            <person name="Steindorff A.S."/>
            <person name="Mendes T.D."/>
            <person name="Vilela E.S.D."/>
            <person name="Rodrigues D.S."/>
            <person name="Formighieri E.F."/>
            <person name="Melo I.S."/>
            <person name="Favaro L.C.L."/>
        </authorList>
    </citation>
    <scope>NUCLEOTIDE SEQUENCE [LARGE SCALE GENOMIC DNA]</scope>
    <source>
        <strain evidence="10 11">CCMA-1212</strain>
    </source>
</reference>
<keyword evidence="2" id="KW-0547">Nucleotide-binding</keyword>
<dbReference type="PANTHER" id="PTHR45626:SF52">
    <property type="entry name" value="SINGLE-STRANDED DNA-DEPENDENT ATPASE (EUROFUNG)"/>
    <property type="match status" value="1"/>
</dbReference>
<protein>
    <submittedName>
        <fullName evidence="10">SWI/SNF-related protein</fullName>
    </submittedName>
</protein>
<feature type="region of interest" description="Disordered" evidence="7">
    <location>
        <begin position="194"/>
        <end position="215"/>
    </location>
</feature>
<dbReference type="EMBL" id="PPTA01000005">
    <property type="protein sequence ID" value="TFB03748.1"/>
    <property type="molecule type" value="Genomic_DNA"/>
</dbReference>
<keyword evidence="5" id="KW-0862">Zinc</keyword>
<dbReference type="PROSITE" id="PS00518">
    <property type="entry name" value="ZF_RING_1"/>
    <property type="match status" value="1"/>
</dbReference>
<dbReference type="InterPro" id="IPR014001">
    <property type="entry name" value="Helicase_ATP-bd"/>
</dbReference>
<dbReference type="SMART" id="SM00487">
    <property type="entry name" value="DEXDc"/>
    <property type="match status" value="1"/>
</dbReference>
<dbReference type="GeneID" id="300576370"/>
<dbReference type="InterPro" id="IPR017907">
    <property type="entry name" value="Znf_RING_CS"/>
</dbReference>
<organism evidence="10 11">
    <name type="scientific">Trichoderma ghanense</name>
    <dbReference type="NCBI Taxonomy" id="65468"/>
    <lineage>
        <taxon>Eukaryota</taxon>
        <taxon>Fungi</taxon>
        <taxon>Dikarya</taxon>
        <taxon>Ascomycota</taxon>
        <taxon>Pezizomycotina</taxon>
        <taxon>Sordariomycetes</taxon>
        <taxon>Hypocreomycetidae</taxon>
        <taxon>Hypocreales</taxon>
        <taxon>Hypocreaceae</taxon>
        <taxon>Trichoderma</taxon>
    </lineage>
</organism>
<gene>
    <name evidence="10" type="ORF">CCMA1212_004623</name>
</gene>
<comment type="caution">
    <text evidence="10">The sequence shown here is derived from an EMBL/GenBank/DDBJ whole genome shotgun (WGS) entry which is preliminary data.</text>
</comment>
<dbReference type="PROSITE" id="PS51194">
    <property type="entry name" value="HELICASE_CTER"/>
    <property type="match status" value="1"/>
</dbReference>
<dbReference type="InterPro" id="IPR000330">
    <property type="entry name" value="SNF2_N"/>
</dbReference>
<dbReference type="PANTHER" id="PTHR45626">
    <property type="entry name" value="TRANSCRIPTION TERMINATION FACTOR 2-RELATED"/>
    <property type="match status" value="1"/>
</dbReference>
<dbReference type="PROSITE" id="PS51192">
    <property type="entry name" value="HELICASE_ATP_BIND_1"/>
    <property type="match status" value="1"/>
</dbReference>
<keyword evidence="3" id="KW-0863">Zinc-finger</keyword>
<dbReference type="InterPro" id="IPR050628">
    <property type="entry name" value="SNF2_RAD54_helicase_TF"/>
</dbReference>
<dbReference type="Pfam" id="PF00271">
    <property type="entry name" value="Helicase_C"/>
    <property type="match status" value="1"/>
</dbReference>
<evidence type="ECO:0000259" key="9">
    <source>
        <dbReference type="PROSITE" id="PS51194"/>
    </source>
</evidence>
<evidence type="ECO:0000256" key="2">
    <source>
        <dbReference type="ARBA" id="ARBA00022741"/>
    </source>
</evidence>
<evidence type="ECO:0000313" key="11">
    <source>
        <dbReference type="Proteomes" id="UP001642720"/>
    </source>
</evidence>
<name>A0ABY2HA03_9HYPO</name>
<dbReference type="Gene3D" id="3.40.50.300">
    <property type="entry name" value="P-loop containing nucleotide triphosphate hydrolases"/>
    <property type="match status" value="1"/>
</dbReference>
<dbReference type="CDD" id="cd18793">
    <property type="entry name" value="SF2_C_SNF"/>
    <property type="match status" value="1"/>
</dbReference>
<dbReference type="InterPro" id="IPR027417">
    <property type="entry name" value="P-loop_NTPase"/>
</dbReference>
<keyword evidence="6" id="KW-0067">ATP-binding</keyword>
<dbReference type="InterPro" id="IPR038718">
    <property type="entry name" value="SNF2-like_sf"/>
</dbReference>
<accession>A0ABY2HA03</accession>
<dbReference type="InterPro" id="IPR001650">
    <property type="entry name" value="Helicase_C-like"/>
</dbReference>